<feature type="compositionally biased region" description="Low complexity" evidence="7">
    <location>
        <begin position="839"/>
        <end position="855"/>
    </location>
</feature>
<dbReference type="InterPro" id="IPR036213">
    <property type="entry name" value="Calpain_III_sf"/>
</dbReference>
<dbReference type="InterPro" id="IPR038765">
    <property type="entry name" value="Papain-like_cys_pep_sf"/>
</dbReference>
<dbReference type="PANTHER" id="PTHR46143:SF1">
    <property type="entry name" value="CALPAIN-7"/>
    <property type="match status" value="1"/>
</dbReference>
<dbReference type="GO" id="GO:0006508">
    <property type="term" value="P:proteolysis"/>
    <property type="evidence" value="ECO:0007669"/>
    <property type="project" value="UniProtKB-KW"/>
</dbReference>
<feature type="active site" evidence="5 6">
    <location>
        <position position="375"/>
    </location>
</feature>
<feature type="region of interest" description="Disordered" evidence="7">
    <location>
        <begin position="839"/>
        <end position="859"/>
    </location>
</feature>
<feature type="active site" evidence="5 6">
    <location>
        <position position="354"/>
    </location>
</feature>
<proteinExistence type="inferred from homology"/>
<keyword evidence="3 6" id="KW-0378">Hydrolase</keyword>
<evidence type="ECO:0000256" key="3">
    <source>
        <dbReference type="ARBA" id="ARBA00022801"/>
    </source>
</evidence>
<name>A0AAN6S2V1_9PEZI</name>
<gene>
    <name evidence="9" type="ORF">QBC46DRAFT_390060</name>
</gene>
<feature type="active site" evidence="5 6">
    <location>
        <position position="186"/>
    </location>
</feature>
<reference evidence="10" key="1">
    <citation type="journal article" date="2023" name="Mol. Phylogenet. Evol.">
        <title>Genome-scale phylogeny and comparative genomics of the fungal order Sordariales.</title>
        <authorList>
            <person name="Hensen N."/>
            <person name="Bonometti L."/>
            <person name="Westerberg I."/>
            <person name="Brannstrom I.O."/>
            <person name="Guillou S."/>
            <person name="Cros-Aarteil S."/>
            <person name="Calhoun S."/>
            <person name="Haridas S."/>
            <person name="Kuo A."/>
            <person name="Mondo S."/>
            <person name="Pangilinan J."/>
            <person name="Riley R."/>
            <person name="LaButti K."/>
            <person name="Andreopoulos B."/>
            <person name="Lipzen A."/>
            <person name="Chen C."/>
            <person name="Yan M."/>
            <person name="Daum C."/>
            <person name="Ng V."/>
            <person name="Clum A."/>
            <person name="Steindorff A."/>
            <person name="Ohm R.A."/>
            <person name="Martin F."/>
            <person name="Silar P."/>
            <person name="Natvig D.O."/>
            <person name="Lalanne C."/>
            <person name="Gautier V."/>
            <person name="Ament-Velasquez S.L."/>
            <person name="Kruys A."/>
            <person name="Hutchinson M.I."/>
            <person name="Powell A.J."/>
            <person name="Barry K."/>
            <person name="Miller A.N."/>
            <person name="Grigoriev I.V."/>
            <person name="Debuchy R."/>
            <person name="Gladieux P."/>
            <person name="Hiltunen Thoren M."/>
            <person name="Johannesson H."/>
        </authorList>
    </citation>
    <scope>NUCLEOTIDE SEQUENCE [LARGE SCALE GENOMIC DNA]</scope>
    <source>
        <strain evidence="10">CBS 340.73</strain>
    </source>
</reference>
<feature type="region of interest" description="Disordered" evidence="7">
    <location>
        <begin position="1"/>
        <end position="21"/>
    </location>
</feature>
<dbReference type="InterPro" id="IPR001300">
    <property type="entry name" value="Peptidase_C2_calpain_cat"/>
</dbReference>
<evidence type="ECO:0000313" key="10">
    <source>
        <dbReference type="Proteomes" id="UP001303473"/>
    </source>
</evidence>
<dbReference type="GO" id="GO:0004198">
    <property type="term" value="F:calcium-dependent cysteine-type endopeptidase activity"/>
    <property type="evidence" value="ECO:0007669"/>
    <property type="project" value="InterPro"/>
</dbReference>
<dbReference type="AlphaFoldDB" id="A0AAN6S2V1"/>
<keyword evidence="4 6" id="KW-0788">Thiol protease</keyword>
<dbReference type="SUPFAM" id="SSF49758">
    <property type="entry name" value="Calpain large subunit, middle domain (domain III)"/>
    <property type="match status" value="2"/>
</dbReference>
<evidence type="ECO:0000256" key="7">
    <source>
        <dbReference type="SAM" id="MobiDB-lite"/>
    </source>
</evidence>
<comment type="caution">
    <text evidence="9">The sequence shown here is derived from an EMBL/GenBank/DDBJ whole genome shotgun (WGS) entry which is preliminary data.</text>
</comment>
<protein>
    <submittedName>
        <fullName evidence="9">Calpain-like protease</fullName>
    </submittedName>
</protein>
<evidence type="ECO:0000256" key="6">
    <source>
        <dbReference type="PROSITE-ProRule" id="PRU00239"/>
    </source>
</evidence>
<dbReference type="SMART" id="SM00720">
    <property type="entry name" value="calpain_III"/>
    <property type="match status" value="1"/>
</dbReference>
<accession>A0AAN6S2V1</accession>
<evidence type="ECO:0000259" key="8">
    <source>
        <dbReference type="PROSITE" id="PS50203"/>
    </source>
</evidence>
<dbReference type="InterPro" id="IPR022684">
    <property type="entry name" value="Calpain_cysteine_protease"/>
</dbReference>
<sequence length="881" mass="96171">MRQQQHSHHQAATMEARALEHERRLAHTSGNEALQHAIAAADLYMQAARKSTNASERDRLSRKCKELIALGERLKENAKAASAASQPPVPESTRPLATAEKVIVLGSSRLRGNVFPPWDAVPDANTFAGEGVHSDPSVFSLSPEQQDIFAGWKRPAEIFPDCASKEDSFMAAATETDLAQDLATDCSVVASLCAAFRHLGPNKGSLLPSLMYPFNHEAMRPEVSKNGKYIFRMNFNGCWRQVVIDDRLPSSSTDRTLYVVDQRNPRLIWPALVEKAYLKIRGGYDFPGSNSGTDLHALTGWIPEQIFLQSDDIELDQTWRRVKLAYDQRMAILTLGTGNMSAEEEETLGLVREHDYAILDLRIDDSGNRLFLVKNPWCDSLVWTGVGSAATLNAHTVGSTSDHMTNTFWMPFEDVLRHFDSLYVNWNPALFTYRQDHHFSWDMPDKTEELVFTHNPQYSVHSPSGKPIWVLLSRHWQDDELDILRQRRADRDRGDDSSLANVSKQLGFMALALFATTPPGTRVPLAEGHRCLQQGPYVDSPNTLLRYEPTANVAQTLVVAQGELPLPKYSFTLSFFSTTPLTISQAAEPLPYHITVSGAWTRRSAGGSAAHASYLTNPQFALTISRPGPVSLLLSSDVSDLPVHVALLFSGGGQRVTAADVAGRGRDVVGQSGAEYQRGCTYAYVPNVNPGTYTIVCSTFEPGQLGKFSLRICAATQTSVKPVLADAAGRLRTPAPQPAVFGDGEARIRAPVINVSRLTRASIIARSFPPTTAPCAIRVSLEVGTGCNKTVLTMSGDDGGEFTDASLGLRTTEVDLDPDAHNNLWLVVERIGGSGCCTNSTTNTGSSSSSSSSRAGGTGGLQIEILSDYPVRLGGWENADE</sequence>
<dbReference type="Gene3D" id="3.90.70.10">
    <property type="entry name" value="Cysteine proteinases"/>
    <property type="match status" value="1"/>
</dbReference>
<organism evidence="9 10">
    <name type="scientific">Diplogelasinospora grovesii</name>
    <dbReference type="NCBI Taxonomy" id="303347"/>
    <lineage>
        <taxon>Eukaryota</taxon>
        <taxon>Fungi</taxon>
        <taxon>Dikarya</taxon>
        <taxon>Ascomycota</taxon>
        <taxon>Pezizomycotina</taxon>
        <taxon>Sordariomycetes</taxon>
        <taxon>Sordariomycetidae</taxon>
        <taxon>Sordariales</taxon>
        <taxon>Diplogelasinosporaceae</taxon>
        <taxon>Diplogelasinospora</taxon>
    </lineage>
</organism>
<dbReference type="Pfam" id="PF00648">
    <property type="entry name" value="Peptidase_C2"/>
    <property type="match status" value="1"/>
</dbReference>
<comment type="similarity">
    <text evidence="1">Belongs to the peptidase C2 family. PalB/RIM13 subfamily.</text>
</comment>
<dbReference type="SMART" id="SM00230">
    <property type="entry name" value="CysPc"/>
    <property type="match status" value="1"/>
</dbReference>
<evidence type="ECO:0000313" key="9">
    <source>
        <dbReference type="EMBL" id="KAK3938509.1"/>
    </source>
</evidence>
<evidence type="ECO:0000256" key="2">
    <source>
        <dbReference type="ARBA" id="ARBA00022670"/>
    </source>
</evidence>
<dbReference type="Gene3D" id="2.60.120.380">
    <property type="match status" value="1"/>
</dbReference>
<keyword evidence="10" id="KW-1185">Reference proteome</keyword>
<feature type="domain" description="Calpain catalytic" evidence="8">
    <location>
        <begin position="126"/>
        <end position="428"/>
    </location>
</feature>
<dbReference type="InterPro" id="IPR051297">
    <property type="entry name" value="PalB/RIM13"/>
</dbReference>
<dbReference type="CDD" id="cd00044">
    <property type="entry name" value="CysPc"/>
    <property type="match status" value="1"/>
</dbReference>
<dbReference type="SUPFAM" id="SSF54001">
    <property type="entry name" value="Cysteine proteinases"/>
    <property type="match status" value="1"/>
</dbReference>
<dbReference type="InterPro" id="IPR022683">
    <property type="entry name" value="Calpain_III"/>
</dbReference>
<dbReference type="EMBL" id="MU853828">
    <property type="protein sequence ID" value="KAK3938509.1"/>
    <property type="molecule type" value="Genomic_DNA"/>
</dbReference>
<dbReference type="PANTHER" id="PTHR46143">
    <property type="entry name" value="CALPAIN-7"/>
    <property type="match status" value="1"/>
</dbReference>
<dbReference type="Pfam" id="PF25435">
    <property type="entry name" value="PalB_C"/>
    <property type="match status" value="1"/>
</dbReference>
<dbReference type="Proteomes" id="UP001303473">
    <property type="component" value="Unassembled WGS sequence"/>
</dbReference>
<dbReference type="PROSITE" id="PS50203">
    <property type="entry name" value="CALPAIN_CAT"/>
    <property type="match status" value="1"/>
</dbReference>
<keyword evidence="2 6" id="KW-0645">Protease</keyword>
<evidence type="ECO:0000256" key="1">
    <source>
        <dbReference type="ARBA" id="ARBA00010193"/>
    </source>
</evidence>
<dbReference type="PRINTS" id="PR00704">
    <property type="entry name" value="CALPAIN"/>
</dbReference>
<evidence type="ECO:0000256" key="4">
    <source>
        <dbReference type="ARBA" id="ARBA00022807"/>
    </source>
</evidence>
<evidence type="ECO:0000256" key="5">
    <source>
        <dbReference type="PIRSR" id="PIRSR622684-1"/>
    </source>
</evidence>